<keyword evidence="3" id="KW-1185">Reference proteome</keyword>
<proteinExistence type="predicted"/>
<dbReference type="AlphaFoldDB" id="A0A9N9BG19"/>
<name>A0A9N9BG19_9GLOM</name>
<reference evidence="2" key="1">
    <citation type="submission" date="2021-06" db="EMBL/GenBank/DDBJ databases">
        <authorList>
            <person name="Kallberg Y."/>
            <person name="Tangrot J."/>
            <person name="Rosling A."/>
        </authorList>
    </citation>
    <scope>NUCLEOTIDE SEQUENCE</scope>
    <source>
        <strain evidence="2">CL551</strain>
    </source>
</reference>
<evidence type="ECO:0000256" key="1">
    <source>
        <dbReference type="SAM" id="MobiDB-lite"/>
    </source>
</evidence>
<organism evidence="2 3">
    <name type="scientific">Acaulospora morrowiae</name>
    <dbReference type="NCBI Taxonomy" id="94023"/>
    <lineage>
        <taxon>Eukaryota</taxon>
        <taxon>Fungi</taxon>
        <taxon>Fungi incertae sedis</taxon>
        <taxon>Mucoromycota</taxon>
        <taxon>Glomeromycotina</taxon>
        <taxon>Glomeromycetes</taxon>
        <taxon>Diversisporales</taxon>
        <taxon>Acaulosporaceae</taxon>
        <taxon>Acaulospora</taxon>
    </lineage>
</organism>
<dbReference type="Proteomes" id="UP000789342">
    <property type="component" value="Unassembled WGS sequence"/>
</dbReference>
<sequence>MSVAKFRIKPTAQGNLTNNKHMERETRHQHRHLYNKHELPDLCWALRLGKSVNDLFPTLNIFDKNTSSHTGEQRVDGWLAEHVKNLPVIKLLHVILEETPITILDALPYLLGARNSILENTDRIRSGASFSSFNWIGEKQESKGYAEFVAENEDPIDALFWALPAYKPHVPRLCAQRDTRQVFAKPSRFAVFQYQIPVHVHPIIPRTIDIRMIIGFP</sequence>
<dbReference type="EMBL" id="CAJVPV010003955">
    <property type="protein sequence ID" value="CAG8563435.1"/>
    <property type="molecule type" value="Genomic_DNA"/>
</dbReference>
<feature type="region of interest" description="Disordered" evidence="1">
    <location>
        <begin position="1"/>
        <end position="23"/>
    </location>
</feature>
<comment type="caution">
    <text evidence="2">The sequence shown here is derived from an EMBL/GenBank/DDBJ whole genome shotgun (WGS) entry which is preliminary data.</text>
</comment>
<protein>
    <submittedName>
        <fullName evidence="2">13086_t:CDS:1</fullName>
    </submittedName>
</protein>
<evidence type="ECO:0000313" key="2">
    <source>
        <dbReference type="EMBL" id="CAG8563435.1"/>
    </source>
</evidence>
<evidence type="ECO:0000313" key="3">
    <source>
        <dbReference type="Proteomes" id="UP000789342"/>
    </source>
</evidence>
<gene>
    <name evidence="2" type="ORF">AMORRO_LOCUS6129</name>
</gene>
<accession>A0A9N9BG19</accession>